<name>A0A1M4ML10_9EURY</name>
<dbReference type="Gene3D" id="3.40.50.11220">
    <property type="match status" value="1"/>
</dbReference>
<dbReference type="PANTHER" id="PTHR37477">
    <property type="entry name" value="COBALT-PRECORRIN-5A HYDROLASE"/>
    <property type="match status" value="1"/>
</dbReference>
<sequence length="290" mass="29579">MTGTVVIALERFLPDARRIADALGADVLLYGPDAFRAAFAGYGRIVAVMSAGIAVRGIAPLLTDKWRDPAVVVVGPDLRYAVPVIGGHHGGNDLARELAALGITPVITTATETRGRESVEGIAARTGCDVVNRDSTRAVNAAMLDADVPLYAVTGPGLVVAGPAVSLLVRKGEYVVGVGCRKGIGAAEVTAAVRQALGVAGIAPVEVLVYATTAKKRSETGLIDAVAELGGNLVFLDDGTLNGEEAPSPSRASLIGLAGVAEPAALAISKRKELVLVKQTYGGVTVAIAR</sequence>
<dbReference type="InterPro" id="IPR002750">
    <property type="entry name" value="CobE/GbiG_C"/>
</dbReference>
<evidence type="ECO:0000259" key="1">
    <source>
        <dbReference type="Pfam" id="PF01890"/>
    </source>
</evidence>
<evidence type="ECO:0000313" key="4">
    <source>
        <dbReference type="Proteomes" id="UP000184671"/>
    </source>
</evidence>
<dbReference type="SUPFAM" id="SSF159672">
    <property type="entry name" value="CbiG N-terminal domain-like"/>
    <property type="match status" value="1"/>
</dbReference>
<dbReference type="GO" id="GO:0009236">
    <property type="term" value="P:cobalamin biosynthetic process"/>
    <property type="evidence" value="ECO:0007669"/>
    <property type="project" value="InterPro"/>
</dbReference>
<dbReference type="Proteomes" id="UP000184671">
    <property type="component" value="Unassembled WGS sequence"/>
</dbReference>
<protein>
    <submittedName>
        <fullName evidence="3">Cobalamin biosynthesis protein CbiG</fullName>
    </submittedName>
</protein>
<proteinExistence type="predicted"/>
<dbReference type="PANTHER" id="PTHR37477:SF1">
    <property type="entry name" value="COBALT-PRECORRIN-5A HYDROLASE"/>
    <property type="match status" value="1"/>
</dbReference>
<accession>A0A1M4ML10</accession>
<feature type="domain" description="CobE/GbiG C-terminal" evidence="1">
    <location>
        <begin position="174"/>
        <end position="289"/>
    </location>
</feature>
<gene>
    <name evidence="3" type="ORF">L21_1496</name>
</gene>
<dbReference type="NCBIfam" id="NF004465">
    <property type="entry name" value="PRK05788.1-3"/>
    <property type="match status" value="1"/>
</dbReference>
<dbReference type="OrthoDB" id="4722at2157"/>
<dbReference type="EMBL" id="FMID01000035">
    <property type="protein sequence ID" value="SCL75589.1"/>
    <property type="molecule type" value="Genomic_DNA"/>
</dbReference>
<evidence type="ECO:0000313" key="3">
    <source>
        <dbReference type="EMBL" id="SCL75589.1"/>
    </source>
</evidence>
<feature type="domain" description="Cobalamin synthesis G N-terminal" evidence="2">
    <location>
        <begin position="34"/>
        <end position="112"/>
    </location>
</feature>
<evidence type="ECO:0000259" key="2">
    <source>
        <dbReference type="Pfam" id="PF11760"/>
    </source>
</evidence>
<dbReference type="Gene3D" id="3.30.420.180">
    <property type="entry name" value="CobE/GbiG C-terminal domain"/>
    <property type="match status" value="1"/>
</dbReference>
<dbReference type="AlphaFoldDB" id="A0A1M4ML10"/>
<dbReference type="InterPro" id="IPR052553">
    <property type="entry name" value="CbiG_hydrolase"/>
</dbReference>
<dbReference type="Pfam" id="PF01890">
    <property type="entry name" value="CbiG_C"/>
    <property type="match status" value="1"/>
</dbReference>
<dbReference type="STRING" id="118126.L21_1496"/>
<dbReference type="SUPFAM" id="SSF159664">
    <property type="entry name" value="CobE/GbiG C-terminal domain-like"/>
    <property type="match status" value="1"/>
</dbReference>
<dbReference type="InterPro" id="IPR021744">
    <property type="entry name" value="CbiG_N"/>
</dbReference>
<dbReference type="RefSeq" id="WP_074369839.1">
    <property type="nucleotide sequence ID" value="NZ_FMID01000035.1"/>
</dbReference>
<dbReference type="InterPro" id="IPR038029">
    <property type="entry name" value="GbiG_N_sf"/>
</dbReference>
<reference evidence="3 4" key="1">
    <citation type="submission" date="2016-08" db="EMBL/GenBank/DDBJ databases">
        <authorList>
            <person name="Seilhamer J.J."/>
        </authorList>
    </citation>
    <scope>NUCLEOTIDE SEQUENCE [LARGE SCALE GENOMIC DNA]</scope>
    <source>
        <strain evidence="3">L21-II-0</strain>
    </source>
</reference>
<dbReference type="InterPro" id="IPR036518">
    <property type="entry name" value="CobE/GbiG_C_sf"/>
</dbReference>
<organism evidence="3 4">
    <name type="scientific">Methanoculleus chikugoensis</name>
    <dbReference type="NCBI Taxonomy" id="118126"/>
    <lineage>
        <taxon>Archaea</taxon>
        <taxon>Methanobacteriati</taxon>
        <taxon>Methanobacteriota</taxon>
        <taxon>Stenosarchaea group</taxon>
        <taxon>Methanomicrobia</taxon>
        <taxon>Methanomicrobiales</taxon>
        <taxon>Methanomicrobiaceae</taxon>
        <taxon>Methanoculleus</taxon>
    </lineage>
</organism>
<dbReference type="Pfam" id="PF11760">
    <property type="entry name" value="CbiG_N"/>
    <property type="match status" value="1"/>
</dbReference>